<accession>A0ABS4UUR8</accession>
<evidence type="ECO:0000313" key="2">
    <source>
        <dbReference type="Proteomes" id="UP000755585"/>
    </source>
</evidence>
<evidence type="ECO:0000313" key="1">
    <source>
        <dbReference type="EMBL" id="MBP2355366.1"/>
    </source>
</evidence>
<gene>
    <name evidence="1" type="ORF">JOF29_006476</name>
</gene>
<dbReference type="EMBL" id="JAGINT010000002">
    <property type="protein sequence ID" value="MBP2355366.1"/>
    <property type="molecule type" value="Genomic_DNA"/>
</dbReference>
<comment type="caution">
    <text evidence="1">The sequence shown here is derived from an EMBL/GenBank/DDBJ whole genome shotgun (WGS) entry which is preliminary data.</text>
</comment>
<reference evidence="1 2" key="1">
    <citation type="submission" date="2021-03" db="EMBL/GenBank/DDBJ databases">
        <title>Sequencing the genomes of 1000 actinobacteria strains.</title>
        <authorList>
            <person name="Klenk H.-P."/>
        </authorList>
    </citation>
    <scope>NUCLEOTIDE SEQUENCE [LARGE SCALE GENOMIC DNA]</scope>
    <source>
        <strain evidence="1 2">DSM 18824</strain>
    </source>
</reference>
<organism evidence="1 2">
    <name type="scientific">Kribbella aluminosa</name>
    <dbReference type="NCBI Taxonomy" id="416017"/>
    <lineage>
        <taxon>Bacteria</taxon>
        <taxon>Bacillati</taxon>
        <taxon>Actinomycetota</taxon>
        <taxon>Actinomycetes</taxon>
        <taxon>Propionibacteriales</taxon>
        <taxon>Kribbellaceae</taxon>
        <taxon>Kribbella</taxon>
    </lineage>
</organism>
<name>A0ABS4UUR8_9ACTN</name>
<sequence length="196" mass="21661">MLERLIAARWDDQEAEDLHQTSRGALASEFFRRKAVWANALGITKLWPLAEVALAFDPSIETDPLWLERLETAVGHELMPQVRRVVTDMFRWASLGNGPKERFPDFDDPYEPMAQLLERGGQFWPGQGGIDLPIATASYGSLSKRLAQAPIPIDAEALAVLDERDRIELEKIRARAAARRAAEAAGQEPGGSGDSA</sequence>
<proteinExistence type="predicted"/>
<dbReference type="Proteomes" id="UP000755585">
    <property type="component" value="Unassembled WGS sequence"/>
</dbReference>
<protein>
    <submittedName>
        <fullName evidence="1">Uncharacterized protein</fullName>
    </submittedName>
</protein>
<keyword evidence="2" id="KW-1185">Reference proteome</keyword>
<dbReference type="RefSeq" id="WP_209698048.1">
    <property type="nucleotide sequence ID" value="NZ_BAAAVU010000017.1"/>
</dbReference>